<evidence type="ECO:0000256" key="5">
    <source>
        <dbReference type="ARBA" id="ARBA00023098"/>
    </source>
</evidence>
<keyword evidence="4 8" id="KW-0276">Fatty acid metabolism</keyword>
<comment type="caution">
    <text evidence="10">The sequence shown here is derived from an EMBL/GenBank/DDBJ whole genome shotgun (WGS) entry which is preliminary data.</text>
</comment>
<dbReference type="PROSITE" id="PS00188">
    <property type="entry name" value="BIOTIN"/>
    <property type="match status" value="1"/>
</dbReference>
<dbReference type="PANTHER" id="PTHR45266">
    <property type="entry name" value="OXALOACETATE DECARBOXYLASE ALPHA CHAIN"/>
    <property type="match status" value="1"/>
</dbReference>
<name>A0A8J6J1K5_9FIRM</name>
<keyword evidence="11" id="KW-1185">Reference proteome</keyword>
<dbReference type="GO" id="GO:0003989">
    <property type="term" value="F:acetyl-CoA carboxylase activity"/>
    <property type="evidence" value="ECO:0007669"/>
    <property type="project" value="InterPro"/>
</dbReference>
<sequence length="149" mass="15571">MELEELYALMERFARSGLTDLEWEREGEKIALRCAPAPVVVSAPAAAPAAQAAPAQAEAAAPAAPAAQEQGETVNAPLVGTFYAAPAPGEEAFAAPGKQVKKGETLCLIEAMKMMSEIPAPADCVVEEVLARDGEAVGFGEPLLRIRRV</sequence>
<dbReference type="InterPro" id="IPR050709">
    <property type="entry name" value="Biotin_Carboxyl_Carrier/Decarb"/>
</dbReference>
<dbReference type="InterPro" id="IPR000089">
    <property type="entry name" value="Biotin_lipoyl"/>
</dbReference>
<organism evidence="10 11">
    <name type="scientific">Flintibacter faecis</name>
    <dbReference type="NCBI Taxonomy" id="2763047"/>
    <lineage>
        <taxon>Bacteria</taxon>
        <taxon>Bacillati</taxon>
        <taxon>Bacillota</taxon>
        <taxon>Clostridia</taxon>
        <taxon>Eubacteriales</taxon>
        <taxon>Flintibacter</taxon>
    </lineage>
</organism>
<comment type="function">
    <text evidence="8">This protein is a component of the acetyl coenzyme A carboxylase complex; first, biotin carboxylase catalyzes the carboxylation of the carrier protein and then the transcarboxylase transfers the carboxyl group to form malonyl-CoA.</text>
</comment>
<dbReference type="AlphaFoldDB" id="A0A8J6J1K5"/>
<keyword evidence="5 8" id="KW-0443">Lipid metabolism</keyword>
<evidence type="ECO:0000256" key="4">
    <source>
        <dbReference type="ARBA" id="ARBA00022832"/>
    </source>
</evidence>
<dbReference type="GO" id="GO:0009317">
    <property type="term" value="C:acetyl-CoA carboxylase complex"/>
    <property type="evidence" value="ECO:0007669"/>
    <property type="project" value="InterPro"/>
</dbReference>
<evidence type="ECO:0000313" key="10">
    <source>
        <dbReference type="EMBL" id="MBC5715929.1"/>
    </source>
</evidence>
<feature type="domain" description="Lipoyl-binding" evidence="9">
    <location>
        <begin position="71"/>
        <end position="147"/>
    </location>
</feature>
<evidence type="ECO:0000256" key="2">
    <source>
        <dbReference type="ARBA" id="ARBA00017562"/>
    </source>
</evidence>
<keyword evidence="6 8" id="KW-0275">Fatty acid biosynthesis</keyword>
<gene>
    <name evidence="10" type="primary">accB</name>
    <name evidence="10" type="ORF">H8S55_01070</name>
</gene>
<evidence type="ECO:0000313" key="11">
    <source>
        <dbReference type="Proteomes" id="UP000602260"/>
    </source>
</evidence>
<dbReference type="Proteomes" id="UP000602260">
    <property type="component" value="Unassembled WGS sequence"/>
</dbReference>
<dbReference type="Gene3D" id="2.40.50.100">
    <property type="match status" value="1"/>
</dbReference>
<dbReference type="UniPathway" id="UPA00094"/>
<comment type="pathway">
    <text evidence="1 8">Lipid metabolism; fatty acid biosynthesis.</text>
</comment>
<dbReference type="SUPFAM" id="SSF51230">
    <property type="entry name" value="Single hybrid motif"/>
    <property type="match status" value="1"/>
</dbReference>
<dbReference type="InterPro" id="IPR011053">
    <property type="entry name" value="Single_hybrid_motif"/>
</dbReference>
<dbReference type="NCBIfam" id="TIGR00531">
    <property type="entry name" value="BCCP"/>
    <property type="match status" value="1"/>
</dbReference>
<evidence type="ECO:0000259" key="9">
    <source>
        <dbReference type="PROSITE" id="PS50968"/>
    </source>
</evidence>
<dbReference type="FunFam" id="2.40.50.100:FF:000003">
    <property type="entry name" value="Acetyl-CoA carboxylase biotin carboxyl carrier protein"/>
    <property type="match status" value="1"/>
</dbReference>
<evidence type="ECO:0000256" key="7">
    <source>
        <dbReference type="ARBA" id="ARBA00023267"/>
    </source>
</evidence>
<dbReference type="PANTHER" id="PTHR45266:SF3">
    <property type="entry name" value="OXALOACETATE DECARBOXYLASE ALPHA CHAIN"/>
    <property type="match status" value="1"/>
</dbReference>
<evidence type="ECO:0000256" key="6">
    <source>
        <dbReference type="ARBA" id="ARBA00023160"/>
    </source>
</evidence>
<dbReference type="InterPro" id="IPR001882">
    <property type="entry name" value="Biotin_BS"/>
</dbReference>
<dbReference type="PRINTS" id="PR01071">
    <property type="entry name" value="ACOABIOTINCC"/>
</dbReference>
<dbReference type="CDD" id="cd06850">
    <property type="entry name" value="biotinyl_domain"/>
    <property type="match status" value="1"/>
</dbReference>
<evidence type="ECO:0000256" key="1">
    <source>
        <dbReference type="ARBA" id="ARBA00005194"/>
    </source>
</evidence>
<dbReference type="InterPro" id="IPR001249">
    <property type="entry name" value="AcCoA_biotinCC"/>
</dbReference>
<dbReference type="Pfam" id="PF00364">
    <property type="entry name" value="Biotin_lipoyl"/>
    <property type="match status" value="1"/>
</dbReference>
<proteinExistence type="predicted"/>
<dbReference type="GO" id="GO:0006633">
    <property type="term" value="P:fatty acid biosynthetic process"/>
    <property type="evidence" value="ECO:0007669"/>
    <property type="project" value="UniProtKB-UniPathway"/>
</dbReference>
<evidence type="ECO:0000256" key="8">
    <source>
        <dbReference type="RuleBase" id="RU364072"/>
    </source>
</evidence>
<dbReference type="RefSeq" id="WP_186877443.1">
    <property type="nucleotide sequence ID" value="NZ_JACOPN010000001.1"/>
</dbReference>
<evidence type="ECO:0000256" key="3">
    <source>
        <dbReference type="ARBA" id="ARBA00022516"/>
    </source>
</evidence>
<dbReference type="EMBL" id="JACOPN010000001">
    <property type="protein sequence ID" value="MBC5715929.1"/>
    <property type="molecule type" value="Genomic_DNA"/>
</dbReference>
<protein>
    <recommendedName>
        <fullName evidence="2 8">Biotin carboxyl carrier protein of acetyl-CoA carboxylase</fullName>
    </recommendedName>
</protein>
<dbReference type="PROSITE" id="PS50968">
    <property type="entry name" value="BIOTINYL_LIPOYL"/>
    <property type="match status" value="1"/>
</dbReference>
<accession>A0A8J6J1K5</accession>
<keyword evidence="3 8" id="KW-0444">Lipid biosynthesis</keyword>
<keyword evidence="7 8" id="KW-0092">Biotin</keyword>
<reference evidence="10" key="1">
    <citation type="submission" date="2020-08" db="EMBL/GenBank/DDBJ databases">
        <title>Genome public.</title>
        <authorList>
            <person name="Liu C."/>
            <person name="Sun Q."/>
        </authorList>
    </citation>
    <scope>NUCLEOTIDE SEQUENCE</scope>
    <source>
        <strain evidence="10">BX5</strain>
    </source>
</reference>